<dbReference type="STRING" id="307486.GCA_000807215_00954"/>
<feature type="region of interest" description="Disordered" evidence="1">
    <location>
        <begin position="200"/>
        <end position="236"/>
    </location>
</feature>
<evidence type="ECO:0000313" key="4">
    <source>
        <dbReference type="Proteomes" id="UP000317763"/>
    </source>
</evidence>
<keyword evidence="2" id="KW-0812">Transmembrane</keyword>
<comment type="caution">
    <text evidence="3">The sequence shown here is derived from an EMBL/GenBank/DDBJ whole genome shotgun (WGS) entry which is preliminary data.</text>
</comment>
<gene>
    <name evidence="3" type="ORF">Ttaiw_01505</name>
</gene>
<dbReference type="EMBL" id="VJOM01000014">
    <property type="protein sequence ID" value="TSE31551.1"/>
    <property type="molecule type" value="Genomic_DNA"/>
</dbReference>
<keyword evidence="4" id="KW-1185">Reference proteome</keyword>
<sequence>MDVATLALPRARSVRERVRQWWLARLPATDEHVLTQRNLYVLPTRPGWMLAVTLALLLLGSINYQLNLGYLLTFLLTGAAGASVLVGHANLRGLRLRVRVDGDAFAGRPLPVRVALQAPGRRTRWAVALAWAQPGADPVATDVAGGAAEVMVPLVLPRRGRHRLPPLGIETRYPLGVARIWSWWRPSLAVTVWPAPEPSAPPLPAAASTPTDAADRPLAADGAPIGASADLPDGVRPYRAGDSPGRVLWKKAARHDGDPAGWLVREATPTTGDTRLWLDDAACGLSDVEARRSRLCAWVLQADARGIVYGLRLPGCTIEPGTGPAHRRHCLEALACH</sequence>
<reference evidence="3 4" key="1">
    <citation type="submission" date="2019-07" db="EMBL/GenBank/DDBJ databases">
        <title>Tepidimonas taiwanensis I1-1 draft genome.</title>
        <authorList>
            <person name="Da Costa M.S."/>
            <person name="Froufe H.J.C."/>
            <person name="Egas C."/>
            <person name="Albuquerque L."/>
        </authorList>
    </citation>
    <scope>NUCLEOTIDE SEQUENCE [LARGE SCALE GENOMIC DNA]</scope>
    <source>
        <strain evidence="3 4">I1-1</strain>
    </source>
</reference>
<keyword evidence="2" id="KW-1133">Transmembrane helix</keyword>
<dbReference type="PANTHER" id="PTHR34351:SF1">
    <property type="entry name" value="SLR1927 PROTEIN"/>
    <property type="match status" value="1"/>
</dbReference>
<evidence type="ECO:0000313" key="3">
    <source>
        <dbReference type="EMBL" id="TSE31551.1"/>
    </source>
</evidence>
<proteinExistence type="predicted"/>
<protein>
    <submittedName>
        <fullName evidence="3">Uncharacterized protein</fullName>
    </submittedName>
</protein>
<keyword evidence="2" id="KW-0472">Membrane</keyword>
<feature type="transmembrane region" description="Helical" evidence="2">
    <location>
        <begin position="70"/>
        <end position="91"/>
    </location>
</feature>
<evidence type="ECO:0000256" key="2">
    <source>
        <dbReference type="SAM" id="Phobius"/>
    </source>
</evidence>
<name>A0A554X6U9_9BURK</name>
<dbReference type="AlphaFoldDB" id="A0A554X6U9"/>
<dbReference type="PANTHER" id="PTHR34351">
    <property type="entry name" value="SLR1927 PROTEIN-RELATED"/>
    <property type="match status" value="1"/>
</dbReference>
<feature type="transmembrane region" description="Helical" evidence="2">
    <location>
        <begin position="47"/>
        <end position="64"/>
    </location>
</feature>
<evidence type="ECO:0000256" key="1">
    <source>
        <dbReference type="SAM" id="MobiDB-lite"/>
    </source>
</evidence>
<dbReference type="Proteomes" id="UP000317763">
    <property type="component" value="Unassembled WGS sequence"/>
</dbReference>
<organism evidence="3 4">
    <name type="scientific">Tepidimonas taiwanensis</name>
    <dbReference type="NCBI Taxonomy" id="307486"/>
    <lineage>
        <taxon>Bacteria</taxon>
        <taxon>Pseudomonadati</taxon>
        <taxon>Pseudomonadota</taxon>
        <taxon>Betaproteobacteria</taxon>
        <taxon>Burkholderiales</taxon>
        <taxon>Tepidimonas</taxon>
    </lineage>
</organism>
<accession>A0A554X6U9</accession>